<dbReference type="CDD" id="cd00130">
    <property type="entry name" value="PAS"/>
    <property type="match status" value="1"/>
</dbReference>
<dbReference type="STRING" id="709839.TSA66_06945"/>
<evidence type="ECO:0000313" key="4">
    <source>
        <dbReference type="EMBL" id="KIF80607.1"/>
    </source>
</evidence>
<dbReference type="EMBL" id="JWJG01000028">
    <property type="protein sequence ID" value="KIF80607.1"/>
    <property type="molecule type" value="Genomic_DNA"/>
</dbReference>
<dbReference type="PANTHER" id="PTHR44757">
    <property type="entry name" value="DIGUANYLATE CYCLASE DGCP"/>
    <property type="match status" value="1"/>
</dbReference>
<proteinExistence type="predicted"/>
<dbReference type="PROSITE" id="PS50887">
    <property type="entry name" value="GGDEF"/>
    <property type="match status" value="1"/>
</dbReference>
<accession>A0A0C1YJC6</accession>
<dbReference type="CDD" id="cd12915">
    <property type="entry name" value="PDC2_DGC_like"/>
    <property type="match status" value="1"/>
</dbReference>
<organism evidence="4 5">
    <name type="scientific">Noviherbaspirillum autotrophicum</name>
    <dbReference type="NCBI Taxonomy" id="709839"/>
    <lineage>
        <taxon>Bacteria</taxon>
        <taxon>Pseudomonadati</taxon>
        <taxon>Pseudomonadota</taxon>
        <taxon>Betaproteobacteria</taxon>
        <taxon>Burkholderiales</taxon>
        <taxon>Oxalobacteraceae</taxon>
        <taxon>Noviherbaspirillum</taxon>
    </lineage>
</organism>
<dbReference type="InterPro" id="IPR000160">
    <property type="entry name" value="GGDEF_dom"/>
</dbReference>
<dbReference type="Gene3D" id="3.30.450.20">
    <property type="entry name" value="PAS domain"/>
    <property type="match status" value="2"/>
</dbReference>
<keyword evidence="1" id="KW-1133">Transmembrane helix</keyword>
<dbReference type="InterPro" id="IPR001633">
    <property type="entry name" value="EAL_dom"/>
</dbReference>
<keyword evidence="1" id="KW-0472">Membrane</keyword>
<dbReference type="NCBIfam" id="TIGR00229">
    <property type="entry name" value="sensory_box"/>
    <property type="match status" value="1"/>
</dbReference>
<dbReference type="InterPro" id="IPR029787">
    <property type="entry name" value="Nucleotide_cyclase"/>
</dbReference>
<evidence type="ECO:0000259" key="2">
    <source>
        <dbReference type="PROSITE" id="PS50883"/>
    </source>
</evidence>
<name>A0A0C1YJC6_9BURK</name>
<dbReference type="InterPro" id="IPR000014">
    <property type="entry name" value="PAS"/>
</dbReference>
<evidence type="ECO:0000313" key="5">
    <source>
        <dbReference type="Proteomes" id="UP000031572"/>
    </source>
</evidence>
<gene>
    <name evidence="4" type="ORF">TSA66_06945</name>
</gene>
<dbReference type="Gene3D" id="3.20.20.450">
    <property type="entry name" value="EAL domain"/>
    <property type="match status" value="1"/>
</dbReference>
<dbReference type="Gene3D" id="3.30.70.270">
    <property type="match status" value="1"/>
</dbReference>
<dbReference type="PANTHER" id="PTHR44757:SF2">
    <property type="entry name" value="BIOFILM ARCHITECTURE MAINTENANCE PROTEIN MBAA"/>
    <property type="match status" value="1"/>
</dbReference>
<dbReference type="InterPro" id="IPR035965">
    <property type="entry name" value="PAS-like_dom_sf"/>
</dbReference>
<dbReference type="SUPFAM" id="SSF55073">
    <property type="entry name" value="Nucleotide cyclase"/>
    <property type="match status" value="1"/>
</dbReference>
<dbReference type="Proteomes" id="UP000031572">
    <property type="component" value="Unassembled WGS sequence"/>
</dbReference>
<evidence type="ECO:0008006" key="6">
    <source>
        <dbReference type="Google" id="ProtNLM"/>
    </source>
</evidence>
<reference evidence="4 5" key="1">
    <citation type="submission" date="2014-12" db="EMBL/GenBank/DDBJ databases">
        <title>Denitrispirillum autotrophicum gen. nov., sp. nov., Denitrifying, Facultatively Autotrophic Bacteria Isolated from Rice Paddy Soil.</title>
        <authorList>
            <person name="Ishii S."/>
            <person name="Ashida N."/>
            <person name="Ohno H."/>
            <person name="Otsuka S."/>
            <person name="Yokota A."/>
            <person name="Senoo K."/>
        </authorList>
    </citation>
    <scope>NUCLEOTIDE SEQUENCE [LARGE SCALE GENOMIC DNA]</scope>
    <source>
        <strain evidence="4 5">TSA66</strain>
    </source>
</reference>
<dbReference type="Pfam" id="PF00990">
    <property type="entry name" value="GGDEF"/>
    <property type="match status" value="1"/>
</dbReference>
<dbReference type="Pfam" id="PF00563">
    <property type="entry name" value="EAL"/>
    <property type="match status" value="1"/>
</dbReference>
<dbReference type="SMART" id="SM00052">
    <property type="entry name" value="EAL"/>
    <property type="match status" value="1"/>
</dbReference>
<dbReference type="InterPro" id="IPR035919">
    <property type="entry name" value="EAL_sf"/>
</dbReference>
<evidence type="ECO:0000256" key="1">
    <source>
        <dbReference type="SAM" id="Phobius"/>
    </source>
</evidence>
<dbReference type="SUPFAM" id="SSF141868">
    <property type="entry name" value="EAL domain-like"/>
    <property type="match status" value="1"/>
</dbReference>
<dbReference type="FunFam" id="3.30.70.270:FF:000001">
    <property type="entry name" value="Diguanylate cyclase domain protein"/>
    <property type="match status" value="1"/>
</dbReference>
<dbReference type="GO" id="GO:0003824">
    <property type="term" value="F:catalytic activity"/>
    <property type="evidence" value="ECO:0007669"/>
    <property type="project" value="UniProtKB-ARBA"/>
</dbReference>
<dbReference type="AlphaFoldDB" id="A0A0C1YJC6"/>
<feature type="transmembrane region" description="Helical" evidence="1">
    <location>
        <begin position="288"/>
        <end position="309"/>
    </location>
</feature>
<dbReference type="PROSITE" id="PS50883">
    <property type="entry name" value="EAL"/>
    <property type="match status" value="1"/>
</dbReference>
<dbReference type="NCBIfam" id="TIGR00254">
    <property type="entry name" value="GGDEF"/>
    <property type="match status" value="1"/>
</dbReference>
<dbReference type="CDD" id="cd01948">
    <property type="entry name" value="EAL"/>
    <property type="match status" value="1"/>
</dbReference>
<keyword evidence="5" id="KW-1185">Reference proteome</keyword>
<dbReference type="SMART" id="SM00267">
    <property type="entry name" value="GGDEF"/>
    <property type="match status" value="1"/>
</dbReference>
<dbReference type="InterPro" id="IPR052155">
    <property type="entry name" value="Biofilm_reg_signaling"/>
</dbReference>
<dbReference type="CDD" id="cd12914">
    <property type="entry name" value="PDC1_DGC_like"/>
    <property type="match status" value="1"/>
</dbReference>
<feature type="domain" description="EAL" evidence="2">
    <location>
        <begin position="620"/>
        <end position="874"/>
    </location>
</feature>
<dbReference type="SMART" id="SM00091">
    <property type="entry name" value="PAS"/>
    <property type="match status" value="1"/>
</dbReference>
<feature type="domain" description="GGDEF" evidence="3">
    <location>
        <begin position="477"/>
        <end position="611"/>
    </location>
</feature>
<protein>
    <recommendedName>
        <fullName evidence="6">Diguanylate cyclase</fullName>
    </recommendedName>
</protein>
<comment type="caution">
    <text evidence="4">The sequence shown here is derived from an EMBL/GenBank/DDBJ whole genome shotgun (WGS) entry which is preliminary data.</text>
</comment>
<feature type="transmembrane region" description="Helical" evidence="1">
    <location>
        <begin position="6"/>
        <end position="27"/>
    </location>
</feature>
<keyword evidence="1" id="KW-0812">Transmembrane</keyword>
<sequence>MLDWKGIVQILLWPLACLLFIVVLWSITQDQINQEKENAWQSAFRQTSAAASSYATQLNQTIQQIDQMVLNLKYDWEEPSIPVDLEKKKRWGLFPNDASVFVTAIDARGRLATSTLLTGTHPDFSTTEFFQQQKSGCCAGLLISKPELAKRVDRIVIRFSRRLNKADGSFDGVAFASVESSYLSSFQDEGLSKTDFISLRMTNGPLLATRLGGNSHEFRVYYRQDPIFPTQAGVALESAEKFRDGKARIVAWRKLQGYPLVALAALSEHEALASYRELAQSHRQAAKIGTLLLALLAIGGTYFSAHIAWRRQREEDVRETYRLATDAADEGFAMIRPIYGKENEAVDFLIEDCNERGAALIGKQRQDLIGAHVSQLLPTEYRDEVFLLCQRTLEHGFSESEVRVPSYSPLHATWIYRRMIRSSSGLALTVRDISEAKHHEEALSHLANSDALTKLPNRRWLTTFLPTAVKHAEHGAQRLAVLFIDLDNFKNINDTMGHEAGDELLQQAARRLKDAVRASDHVVRLGGDEFTVILEHINAGDDVAHIAQTIVSALKVPFTLAAGTGNQVNASIGISMYPQDGTDAEALLKHADIAMYAAKAAGKGRYHFYQSHLSDALLVRMSKERALRHAIDMDEFIVHYQPRVGVTSGTLSSMEALVRWEHPERGTVCPAEFIDLAEDIGLVVPLGELVINKVCAQLAQWRSQGLDLVPVSINVSPQQLKNGHVSASIASCIAQHGLDASLIEVEITETAVIDNSQTVSRELAELRRLGITLMIDDFGTGHSSLAQLHRIDVDVLKVDQEFTRALCEGVEGYTVFRAIVSMAAALDMCVVAEGVETPEQLHALRALSCDEIQGHFISKAIAANEISRIMRQPRSLLPLPHEPMHGVGGA</sequence>
<evidence type="ECO:0000259" key="3">
    <source>
        <dbReference type="PROSITE" id="PS50887"/>
    </source>
</evidence>
<dbReference type="CDD" id="cd01949">
    <property type="entry name" value="GGDEF"/>
    <property type="match status" value="1"/>
</dbReference>
<dbReference type="SUPFAM" id="SSF55785">
    <property type="entry name" value="PYP-like sensor domain (PAS domain)"/>
    <property type="match status" value="1"/>
</dbReference>
<dbReference type="InterPro" id="IPR043128">
    <property type="entry name" value="Rev_trsase/Diguanyl_cyclase"/>
</dbReference>